<dbReference type="STRING" id="991905.SL003B_2830"/>
<keyword evidence="1" id="KW-0436">Ligase</keyword>
<dbReference type="AlphaFoldDB" id="F2J5Z9"/>
<dbReference type="RefSeq" id="WP_013653567.1">
    <property type="nucleotide sequence ID" value="NC_015259.1"/>
</dbReference>
<dbReference type="OrthoDB" id="9811423at2"/>
<dbReference type="eggNOG" id="COG3313">
    <property type="taxonomic scope" value="Bacteria"/>
</dbReference>
<dbReference type="KEGG" id="pgv:SL003B_2830"/>
<dbReference type="EMBL" id="CP002568">
    <property type="protein sequence ID" value="ADZ71253.1"/>
    <property type="molecule type" value="Genomic_DNA"/>
</dbReference>
<dbReference type="Pfam" id="PF06945">
    <property type="entry name" value="DUF1289"/>
    <property type="match status" value="1"/>
</dbReference>
<name>F2J5Z9_POLGS</name>
<evidence type="ECO:0000313" key="1">
    <source>
        <dbReference type="EMBL" id="ADZ71253.1"/>
    </source>
</evidence>
<dbReference type="GO" id="GO:0004812">
    <property type="term" value="F:aminoacyl-tRNA ligase activity"/>
    <property type="evidence" value="ECO:0007669"/>
    <property type="project" value="UniProtKB-KW"/>
</dbReference>
<gene>
    <name evidence="1" type="ordered locus">SL003B_2830</name>
</gene>
<dbReference type="PANTHER" id="PTHR35175">
    <property type="entry name" value="DUF1289 DOMAIN-CONTAINING PROTEIN"/>
    <property type="match status" value="1"/>
</dbReference>
<protein>
    <submittedName>
        <fullName evidence="1">YbaK/prolyl-tRNA synthetase associated region</fullName>
    </submittedName>
</protein>
<dbReference type="InterPro" id="IPR010710">
    <property type="entry name" value="DUF1289"/>
</dbReference>
<keyword evidence="2" id="KW-1185">Reference proteome</keyword>
<evidence type="ECO:0000313" key="2">
    <source>
        <dbReference type="Proteomes" id="UP000008130"/>
    </source>
</evidence>
<organism evidence="1 2">
    <name type="scientific">Polymorphum gilvum (strain LMG 25793 / CGMCC 1.9160 / SL003B-26A1)</name>
    <dbReference type="NCBI Taxonomy" id="991905"/>
    <lineage>
        <taxon>Bacteria</taxon>
        <taxon>Pseudomonadati</taxon>
        <taxon>Pseudomonadota</taxon>
        <taxon>Alphaproteobacteria</taxon>
        <taxon>Rhodobacterales</taxon>
        <taxon>Paracoccaceae</taxon>
        <taxon>Polymorphum</taxon>
    </lineage>
</organism>
<sequence length="56" mass="6290">METPCIDVCIIDPLTGLCRGCRRTLDEIADWSRLTPAERHKIMAELPQRTLPAGEP</sequence>
<keyword evidence="1" id="KW-0030">Aminoacyl-tRNA synthetase</keyword>
<dbReference type="HOGENOM" id="CLU_162538_6_2_5"/>
<proteinExistence type="predicted"/>
<dbReference type="PANTHER" id="PTHR35175:SF2">
    <property type="entry name" value="DUF1289 DOMAIN-CONTAINING PROTEIN"/>
    <property type="match status" value="1"/>
</dbReference>
<reference evidence="1 2" key="1">
    <citation type="journal article" date="2011" name="J. Bacteriol.">
        <title>Complete genome sequence of Polymorphum gilvum SL003B-26A1T, a crude oil-degrading bacterium from oil-polluted saline soil.</title>
        <authorList>
            <person name="Li S.G."/>
            <person name="Tang Y.Q."/>
            <person name="Nie Y."/>
            <person name="Cai M."/>
            <person name="Wu X.L."/>
        </authorList>
    </citation>
    <scope>NUCLEOTIDE SEQUENCE [LARGE SCALE GENOMIC DNA]</scope>
    <source>
        <strain evidence="2">LMG 25793 / CGMCC 1.9160 / SL003B-26A1</strain>
    </source>
</reference>
<dbReference type="Proteomes" id="UP000008130">
    <property type="component" value="Chromosome"/>
</dbReference>
<accession>F2J5Z9</accession>